<dbReference type="Pfam" id="PF13460">
    <property type="entry name" value="NAD_binding_10"/>
    <property type="match status" value="1"/>
</dbReference>
<evidence type="ECO:0000313" key="2">
    <source>
        <dbReference type="EMBL" id="NEV66208.1"/>
    </source>
</evidence>
<reference evidence="2" key="2">
    <citation type="journal article" date="2015" name="Genome Announc.">
        <title>Draft Genome Sequence of Filamentous Marine Cyanobacterium Lyngbya confervoides Strain BDU141951.</title>
        <authorList>
            <person name="Chandrababunaidu M.M."/>
            <person name="Sen D."/>
            <person name="Tripathy S."/>
        </authorList>
    </citation>
    <scope>NUCLEOTIDE SEQUENCE</scope>
    <source>
        <strain evidence="2">BDU141951</strain>
    </source>
</reference>
<evidence type="ECO:0000259" key="1">
    <source>
        <dbReference type="Pfam" id="PF13460"/>
    </source>
</evidence>
<dbReference type="InterPro" id="IPR036291">
    <property type="entry name" value="NAD(P)-bd_dom_sf"/>
</dbReference>
<dbReference type="CDD" id="cd05243">
    <property type="entry name" value="SDR_a5"/>
    <property type="match status" value="1"/>
</dbReference>
<feature type="domain" description="NAD(P)-binding" evidence="1">
    <location>
        <begin position="13"/>
        <end position="203"/>
    </location>
</feature>
<dbReference type="EMBL" id="JTHE02000003">
    <property type="protein sequence ID" value="NEV66208.1"/>
    <property type="molecule type" value="Genomic_DNA"/>
</dbReference>
<dbReference type="PANTHER" id="PTHR15020">
    <property type="entry name" value="FLAVIN REDUCTASE-RELATED"/>
    <property type="match status" value="1"/>
</dbReference>
<gene>
    <name evidence="2" type="ORF">QQ91_003655</name>
</gene>
<reference evidence="2" key="3">
    <citation type="submission" date="2020-02" db="EMBL/GenBank/DDBJ databases">
        <authorList>
            <person name="Sarangi A.N."/>
            <person name="Ghosh S."/>
            <person name="Mukherjee M."/>
            <person name="Tripathy S."/>
        </authorList>
    </citation>
    <scope>NUCLEOTIDE SEQUENCE</scope>
    <source>
        <strain evidence="2">BDU141951</strain>
    </source>
</reference>
<reference evidence="2" key="1">
    <citation type="submission" date="2014-11" db="EMBL/GenBank/DDBJ databases">
        <authorList>
            <person name="Malar M.C."/>
            <person name="Sen D."/>
            <person name="Tripathy S."/>
        </authorList>
    </citation>
    <scope>NUCLEOTIDE SEQUENCE</scope>
    <source>
        <strain evidence="2">BDU141951</strain>
    </source>
</reference>
<comment type="caution">
    <text evidence="2">The sequence shown here is derived from an EMBL/GenBank/DDBJ whole genome shotgun (WGS) entry which is preliminary data.</text>
</comment>
<dbReference type="Gene3D" id="3.40.50.720">
    <property type="entry name" value="NAD(P)-binding Rossmann-like Domain"/>
    <property type="match status" value="1"/>
</dbReference>
<accession>A0A0C1UM13</accession>
<dbReference type="InterPro" id="IPR016040">
    <property type="entry name" value="NAD(P)-bd_dom"/>
</dbReference>
<organism evidence="2">
    <name type="scientific">Lyngbya confervoides BDU141951</name>
    <dbReference type="NCBI Taxonomy" id="1574623"/>
    <lineage>
        <taxon>Bacteria</taxon>
        <taxon>Bacillati</taxon>
        <taxon>Cyanobacteriota</taxon>
        <taxon>Cyanophyceae</taxon>
        <taxon>Oscillatoriophycideae</taxon>
        <taxon>Oscillatoriales</taxon>
        <taxon>Microcoleaceae</taxon>
        <taxon>Lyngbya</taxon>
    </lineage>
</organism>
<dbReference type="AlphaFoldDB" id="A0A0C1UM13"/>
<dbReference type="PANTHER" id="PTHR15020:SF45">
    <property type="entry name" value="NAD(P)-BINDING DOMAIN-CONTAINING PROTEIN"/>
    <property type="match status" value="1"/>
</dbReference>
<sequence length="231" mass="24588">MTVANFRNCFVAGASRGVGFEVVKGLRQQGCRVMALLRTDDARSQLAALGADVYIGDALDPDVMKAAVQCFGDESFVVVTTLGGKGFTRDEPRADYLGNRNLIDAVKALPCERFILVSSIGVRESAVALPEQVLETLRPALLAKAKAEEHLMASGLPFTIVRPGGLLSEPATGNGIVVTDERVAGSITRADVADLVIRCLRSPDAVNQVLSAVDRDRLRSEQPIEAAILAL</sequence>
<protein>
    <submittedName>
        <fullName evidence="2">SDR family oxidoreductase</fullName>
    </submittedName>
</protein>
<name>A0A0C1UM13_9CYAN</name>
<proteinExistence type="predicted"/>
<dbReference type="SUPFAM" id="SSF51735">
    <property type="entry name" value="NAD(P)-binding Rossmann-fold domains"/>
    <property type="match status" value="1"/>
</dbReference>